<gene>
    <name evidence="1" type="ORF">V6N12_008293</name>
</gene>
<proteinExistence type="predicted"/>
<keyword evidence="2" id="KW-1185">Reference proteome</keyword>
<dbReference type="Proteomes" id="UP001472677">
    <property type="component" value="Unassembled WGS sequence"/>
</dbReference>
<comment type="caution">
    <text evidence="1">The sequence shown here is derived from an EMBL/GenBank/DDBJ whole genome shotgun (WGS) entry which is preliminary data.</text>
</comment>
<dbReference type="EMBL" id="JBBPBM010000193">
    <property type="protein sequence ID" value="KAK8501274.1"/>
    <property type="molecule type" value="Genomic_DNA"/>
</dbReference>
<reference evidence="1 2" key="1">
    <citation type="journal article" date="2024" name="G3 (Bethesda)">
        <title>Genome assembly of Hibiscus sabdariffa L. provides insights into metabolisms of medicinal natural products.</title>
        <authorList>
            <person name="Kim T."/>
        </authorList>
    </citation>
    <scope>NUCLEOTIDE SEQUENCE [LARGE SCALE GENOMIC DNA]</scope>
    <source>
        <strain evidence="1">TK-2024</strain>
        <tissue evidence="1">Old leaves</tissue>
    </source>
</reference>
<evidence type="ECO:0000313" key="1">
    <source>
        <dbReference type="EMBL" id="KAK8501274.1"/>
    </source>
</evidence>
<accession>A0ABR2B384</accession>
<protein>
    <submittedName>
        <fullName evidence="1">Uncharacterized protein</fullName>
    </submittedName>
</protein>
<organism evidence="1 2">
    <name type="scientific">Hibiscus sabdariffa</name>
    <name type="common">roselle</name>
    <dbReference type="NCBI Taxonomy" id="183260"/>
    <lineage>
        <taxon>Eukaryota</taxon>
        <taxon>Viridiplantae</taxon>
        <taxon>Streptophyta</taxon>
        <taxon>Embryophyta</taxon>
        <taxon>Tracheophyta</taxon>
        <taxon>Spermatophyta</taxon>
        <taxon>Magnoliopsida</taxon>
        <taxon>eudicotyledons</taxon>
        <taxon>Gunneridae</taxon>
        <taxon>Pentapetalae</taxon>
        <taxon>rosids</taxon>
        <taxon>malvids</taxon>
        <taxon>Malvales</taxon>
        <taxon>Malvaceae</taxon>
        <taxon>Malvoideae</taxon>
        <taxon>Hibiscus</taxon>
    </lineage>
</organism>
<name>A0ABR2B384_9ROSI</name>
<sequence length="121" mass="13909">MLGADQFWTSLAPYSGAIVWYVEWLLDERRPRKYDSVYLLVCLPFVGVLEIRRPEKVNESAQRTFRLPSQHEAFSTHQTAYNPCVLIIQVVAKVEEKLPIETLILDLLNFSLDSLKGDPSN</sequence>
<evidence type="ECO:0000313" key="2">
    <source>
        <dbReference type="Proteomes" id="UP001472677"/>
    </source>
</evidence>